<keyword evidence="3" id="KW-1185">Reference proteome</keyword>
<dbReference type="Gene3D" id="3.40.50.720">
    <property type="entry name" value="NAD(P)-binding Rossmann-like Domain"/>
    <property type="match status" value="1"/>
</dbReference>
<organism evidence="2 3">
    <name type="scientific">Terrisporobacter mayombei</name>
    <dbReference type="NCBI Taxonomy" id="1541"/>
    <lineage>
        <taxon>Bacteria</taxon>
        <taxon>Bacillati</taxon>
        <taxon>Bacillota</taxon>
        <taxon>Clostridia</taxon>
        <taxon>Peptostreptococcales</taxon>
        <taxon>Peptostreptococcaceae</taxon>
        <taxon>Terrisporobacter</taxon>
    </lineage>
</organism>
<dbReference type="EC" id="1.1.1.369" evidence="2"/>
<dbReference type="Gene3D" id="3.30.360.10">
    <property type="entry name" value="Dihydrodipicolinate Reductase, domain 2"/>
    <property type="match status" value="1"/>
</dbReference>
<sequence length="424" mass="48718">MNKIKLAIIGAGVRGRYTYGEFIKDNNDICEVVAVVERKIGRKEKFKEIFDLSEDKVFEDINDFFEKEKMADAVIVCSNDNTNFYIATTALEKGYDVLVEGPVANNLDKLVHLKDICKNNKDKVFMAAMPFRYSKLFLKLREIILSKEMGSLININYNSYIGYKKFVHNFVRGNWRLDNDTAPLILTNSCYDLDILEFLTNSQCEKISSFGQLNHFIRKNLQLDMSELCIRCSKDKECPYCAQKIYLDDDEMIQAVHINLTKENLKNILEEGQYGQCVYSCDNNVSDNLISILKFKNSITATLNISAFTKEENRNITLMFTHGEIYADLQENTIIIKKFINEKEVVIKFDKENADGKLIKAFINEIENRNLNNLKSSVLSTINSHVTGFACEFANVSETIVDIGEFWSESCEMTKKIEKLLLSK</sequence>
<dbReference type="RefSeq" id="WP_228103514.1">
    <property type="nucleotide sequence ID" value="NZ_CP101637.1"/>
</dbReference>
<dbReference type="GO" id="GO:0016491">
    <property type="term" value="F:oxidoreductase activity"/>
    <property type="evidence" value="ECO:0007669"/>
    <property type="project" value="UniProtKB-KW"/>
</dbReference>
<dbReference type="InterPro" id="IPR051450">
    <property type="entry name" value="Gfo/Idh/MocA_Oxidoreductases"/>
</dbReference>
<gene>
    <name evidence="2" type="primary">iolG_2</name>
    <name evidence="2" type="ORF">TEMA_16920</name>
</gene>
<feature type="domain" description="Gfo/Idh/MocA-like oxidoreductase N-terminal" evidence="1">
    <location>
        <begin position="4"/>
        <end position="126"/>
    </location>
</feature>
<protein>
    <submittedName>
        <fullName evidence="2">Inositol 2-dehydrogenase/D-chiro-inositol 3-dehydrogenase</fullName>
        <ecNumber evidence="2">1.1.1.369</ecNumber>
    </submittedName>
</protein>
<dbReference type="EMBL" id="CP101637">
    <property type="protein sequence ID" value="WMT81352.1"/>
    <property type="molecule type" value="Genomic_DNA"/>
</dbReference>
<evidence type="ECO:0000259" key="1">
    <source>
        <dbReference type="Pfam" id="PF01408"/>
    </source>
</evidence>
<keyword evidence="2" id="KW-0560">Oxidoreductase</keyword>
<dbReference type="InterPro" id="IPR036291">
    <property type="entry name" value="NAD(P)-bd_dom_sf"/>
</dbReference>
<dbReference type="InterPro" id="IPR000683">
    <property type="entry name" value="Gfo/Idh/MocA-like_OxRdtase_N"/>
</dbReference>
<dbReference type="Proteomes" id="UP001235030">
    <property type="component" value="Chromosome"/>
</dbReference>
<dbReference type="SUPFAM" id="SSF55347">
    <property type="entry name" value="Glyceraldehyde-3-phosphate dehydrogenase-like, C-terminal domain"/>
    <property type="match status" value="1"/>
</dbReference>
<evidence type="ECO:0000313" key="3">
    <source>
        <dbReference type="Proteomes" id="UP001235030"/>
    </source>
</evidence>
<dbReference type="PANTHER" id="PTHR43377:SF2">
    <property type="entry name" value="BINDING ROSSMANN FOLD OXIDOREDUCTASE, PUTATIVE (AFU_ORTHOLOGUE AFUA_4G00560)-RELATED"/>
    <property type="match status" value="1"/>
</dbReference>
<dbReference type="Pfam" id="PF01408">
    <property type="entry name" value="GFO_IDH_MocA"/>
    <property type="match status" value="1"/>
</dbReference>
<reference evidence="2 3" key="1">
    <citation type="submission" date="2022-07" db="EMBL/GenBank/DDBJ databases">
        <title>Genome sequence of Terrisporobacter mayombei DSM6539.</title>
        <authorList>
            <person name="Boeer T."/>
            <person name="Bengelsdorf F.R."/>
            <person name="Daniel R."/>
            <person name="Poehlein A."/>
        </authorList>
    </citation>
    <scope>NUCLEOTIDE SEQUENCE [LARGE SCALE GENOMIC DNA]</scope>
    <source>
        <strain evidence="2 3">DSM 6539</strain>
    </source>
</reference>
<dbReference type="PANTHER" id="PTHR43377">
    <property type="entry name" value="BILIVERDIN REDUCTASE A"/>
    <property type="match status" value="1"/>
</dbReference>
<name>A0ABY9Q060_9FIRM</name>
<evidence type="ECO:0000313" key="2">
    <source>
        <dbReference type="EMBL" id="WMT81352.1"/>
    </source>
</evidence>
<dbReference type="SUPFAM" id="SSF51735">
    <property type="entry name" value="NAD(P)-binding Rossmann-fold domains"/>
    <property type="match status" value="1"/>
</dbReference>
<accession>A0ABY9Q060</accession>
<proteinExistence type="predicted"/>